<dbReference type="Proteomes" id="UP000307440">
    <property type="component" value="Unassembled WGS sequence"/>
</dbReference>
<dbReference type="STRING" id="230819.A0A5C3K9H2"/>
<dbReference type="SUPFAM" id="SSF52540">
    <property type="entry name" value="P-loop containing nucleoside triphosphate hydrolases"/>
    <property type="match status" value="1"/>
</dbReference>
<name>A0A5C3K9H2_COPMA</name>
<dbReference type="GO" id="GO:0003676">
    <property type="term" value="F:nucleic acid binding"/>
    <property type="evidence" value="ECO:0007669"/>
    <property type="project" value="InterPro"/>
</dbReference>
<dbReference type="OrthoDB" id="10261556at2759"/>
<accession>A0A5C3K9H2</accession>
<sequence>MYAQVEIIQKLVQGKDIVACLPTGAGKTLTFWMPVLMAIQDGHEKGMTFVVTPLNLLGRQNEDQLNKAGIAAISVSAENATEETCKASLSG</sequence>
<dbReference type="Gene3D" id="3.40.50.300">
    <property type="entry name" value="P-loop containing nucleotide triphosphate hydrolases"/>
    <property type="match status" value="1"/>
</dbReference>
<gene>
    <name evidence="2" type="ORF">FA15DRAFT_607232</name>
</gene>
<dbReference type="GO" id="GO:0005524">
    <property type="term" value="F:ATP binding"/>
    <property type="evidence" value="ECO:0007669"/>
    <property type="project" value="InterPro"/>
</dbReference>
<dbReference type="AlphaFoldDB" id="A0A5C3K9H2"/>
<dbReference type="Pfam" id="PF00270">
    <property type="entry name" value="DEAD"/>
    <property type="match status" value="1"/>
</dbReference>
<dbReference type="InterPro" id="IPR027417">
    <property type="entry name" value="P-loop_NTPase"/>
</dbReference>
<feature type="domain" description="DEAD/DEAH-box helicase" evidence="1">
    <location>
        <begin position="3"/>
        <end position="76"/>
    </location>
</feature>
<dbReference type="EMBL" id="ML210785">
    <property type="protein sequence ID" value="TFK16477.1"/>
    <property type="molecule type" value="Genomic_DNA"/>
</dbReference>
<protein>
    <recommendedName>
        <fullName evidence="1">DEAD/DEAH-box helicase domain-containing protein</fullName>
    </recommendedName>
</protein>
<evidence type="ECO:0000259" key="1">
    <source>
        <dbReference type="Pfam" id="PF00270"/>
    </source>
</evidence>
<evidence type="ECO:0000313" key="2">
    <source>
        <dbReference type="EMBL" id="TFK16477.1"/>
    </source>
</evidence>
<keyword evidence="3" id="KW-1185">Reference proteome</keyword>
<dbReference type="InterPro" id="IPR011545">
    <property type="entry name" value="DEAD/DEAH_box_helicase_dom"/>
</dbReference>
<evidence type="ECO:0000313" key="3">
    <source>
        <dbReference type="Proteomes" id="UP000307440"/>
    </source>
</evidence>
<reference evidence="2 3" key="1">
    <citation type="journal article" date="2019" name="Nat. Ecol. Evol.">
        <title>Megaphylogeny resolves global patterns of mushroom evolution.</title>
        <authorList>
            <person name="Varga T."/>
            <person name="Krizsan K."/>
            <person name="Foldi C."/>
            <person name="Dima B."/>
            <person name="Sanchez-Garcia M."/>
            <person name="Sanchez-Ramirez S."/>
            <person name="Szollosi G.J."/>
            <person name="Szarkandi J.G."/>
            <person name="Papp V."/>
            <person name="Albert L."/>
            <person name="Andreopoulos W."/>
            <person name="Angelini C."/>
            <person name="Antonin V."/>
            <person name="Barry K.W."/>
            <person name="Bougher N.L."/>
            <person name="Buchanan P."/>
            <person name="Buyck B."/>
            <person name="Bense V."/>
            <person name="Catcheside P."/>
            <person name="Chovatia M."/>
            <person name="Cooper J."/>
            <person name="Damon W."/>
            <person name="Desjardin D."/>
            <person name="Finy P."/>
            <person name="Geml J."/>
            <person name="Haridas S."/>
            <person name="Hughes K."/>
            <person name="Justo A."/>
            <person name="Karasinski D."/>
            <person name="Kautmanova I."/>
            <person name="Kiss B."/>
            <person name="Kocsube S."/>
            <person name="Kotiranta H."/>
            <person name="LaButti K.M."/>
            <person name="Lechner B.E."/>
            <person name="Liimatainen K."/>
            <person name="Lipzen A."/>
            <person name="Lukacs Z."/>
            <person name="Mihaltcheva S."/>
            <person name="Morgado L.N."/>
            <person name="Niskanen T."/>
            <person name="Noordeloos M.E."/>
            <person name="Ohm R.A."/>
            <person name="Ortiz-Santana B."/>
            <person name="Ovrebo C."/>
            <person name="Racz N."/>
            <person name="Riley R."/>
            <person name="Savchenko A."/>
            <person name="Shiryaev A."/>
            <person name="Soop K."/>
            <person name="Spirin V."/>
            <person name="Szebenyi C."/>
            <person name="Tomsovsky M."/>
            <person name="Tulloss R.E."/>
            <person name="Uehling J."/>
            <person name="Grigoriev I.V."/>
            <person name="Vagvolgyi C."/>
            <person name="Papp T."/>
            <person name="Martin F.M."/>
            <person name="Miettinen O."/>
            <person name="Hibbett D.S."/>
            <person name="Nagy L.G."/>
        </authorList>
    </citation>
    <scope>NUCLEOTIDE SEQUENCE [LARGE SCALE GENOMIC DNA]</scope>
    <source>
        <strain evidence="2 3">CBS 121175</strain>
    </source>
</reference>
<proteinExistence type="predicted"/>
<organism evidence="2 3">
    <name type="scientific">Coprinopsis marcescibilis</name>
    <name type="common">Agaric fungus</name>
    <name type="synonym">Psathyrella marcescibilis</name>
    <dbReference type="NCBI Taxonomy" id="230819"/>
    <lineage>
        <taxon>Eukaryota</taxon>
        <taxon>Fungi</taxon>
        <taxon>Dikarya</taxon>
        <taxon>Basidiomycota</taxon>
        <taxon>Agaricomycotina</taxon>
        <taxon>Agaricomycetes</taxon>
        <taxon>Agaricomycetidae</taxon>
        <taxon>Agaricales</taxon>
        <taxon>Agaricineae</taxon>
        <taxon>Psathyrellaceae</taxon>
        <taxon>Coprinopsis</taxon>
    </lineage>
</organism>